<reference evidence="2" key="1">
    <citation type="journal article" date="2021" name="PeerJ">
        <title>Extensive microbial diversity within the chicken gut microbiome revealed by metagenomics and culture.</title>
        <authorList>
            <person name="Gilroy R."/>
            <person name="Ravi A."/>
            <person name="Getino M."/>
            <person name="Pursley I."/>
            <person name="Horton D.L."/>
            <person name="Alikhan N.F."/>
            <person name="Baker D."/>
            <person name="Gharbi K."/>
            <person name="Hall N."/>
            <person name="Watson M."/>
            <person name="Adriaenssens E.M."/>
            <person name="Foster-Nyarko E."/>
            <person name="Jarju S."/>
            <person name="Secka A."/>
            <person name="Antonio M."/>
            <person name="Oren A."/>
            <person name="Chaudhuri R.R."/>
            <person name="La Ragione R."/>
            <person name="Hildebrand F."/>
            <person name="Pallen M.J."/>
        </authorList>
    </citation>
    <scope>NUCLEOTIDE SEQUENCE</scope>
    <source>
        <strain evidence="2">CHK179-28034</strain>
    </source>
</reference>
<feature type="signal peptide" evidence="1">
    <location>
        <begin position="1"/>
        <end position="21"/>
    </location>
</feature>
<evidence type="ECO:0000313" key="2">
    <source>
        <dbReference type="EMBL" id="HIZ38943.1"/>
    </source>
</evidence>
<reference evidence="2" key="2">
    <citation type="submission" date="2021-04" db="EMBL/GenBank/DDBJ databases">
        <authorList>
            <person name="Gilroy R."/>
        </authorList>
    </citation>
    <scope>NUCLEOTIDE SEQUENCE</scope>
    <source>
        <strain evidence="2">CHK179-28034</strain>
    </source>
</reference>
<comment type="caution">
    <text evidence="2">The sequence shown here is derived from an EMBL/GenBank/DDBJ whole genome shotgun (WGS) entry which is preliminary data.</text>
</comment>
<organism evidence="2 3">
    <name type="scientific">Candidatus Anaerobutyricum stercoris</name>
    <dbReference type="NCBI Taxonomy" id="2838457"/>
    <lineage>
        <taxon>Bacteria</taxon>
        <taxon>Bacillati</taxon>
        <taxon>Bacillota</taxon>
        <taxon>Clostridia</taxon>
        <taxon>Lachnospirales</taxon>
        <taxon>Lachnospiraceae</taxon>
        <taxon>Anaerobutyricum</taxon>
    </lineage>
</organism>
<dbReference type="AlphaFoldDB" id="A0A9D2EK19"/>
<proteinExistence type="predicted"/>
<evidence type="ECO:0008006" key="4">
    <source>
        <dbReference type="Google" id="ProtNLM"/>
    </source>
</evidence>
<protein>
    <recommendedName>
        <fullName evidence="4">Lipoprotein</fullName>
    </recommendedName>
</protein>
<accession>A0A9D2EK19</accession>
<sequence length="146" mass="16264">MKRIFLIITAILTLLLGGCQAKDETDISAYSDDIAKAQEISVVSADSSEVLETISSKDDIEHFIQTLDLEKWKFTTLPDNAAEIGSFRFAQEETIKYTQTDTDGEFHTVATITLYDGSYIGFETGNLNMTFKMSEAAAEYLNGYFV</sequence>
<gene>
    <name evidence="2" type="ORF">H9968_03305</name>
</gene>
<evidence type="ECO:0000256" key="1">
    <source>
        <dbReference type="SAM" id="SignalP"/>
    </source>
</evidence>
<keyword evidence="1" id="KW-0732">Signal</keyword>
<dbReference type="Proteomes" id="UP000824049">
    <property type="component" value="Unassembled WGS sequence"/>
</dbReference>
<evidence type="ECO:0000313" key="3">
    <source>
        <dbReference type="Proteomes" id="UP000824049"/>
    </source>
</evidence>
<dbReference type="PROSITE" id="PS51257">
    <property type="entry name" value="PROKAR_LIPOPROTEIN"/>
    <property type="match status" value="1"/>
</dbReference>
<dbReference type="EMBL" id="DXBR01000036">
    <property type="protein sequence ID" value="HIZ38943.1"/>
    <property type="molecule type" value="Genomic_DNA"/>
</dbReference>
<feature type="chain" id="PRO_5038887591" description="Lipoprotein" evidence="1">
    <location>
        <begin position="22"/>
        <end position="146"/>
    </location>
</feature>
<name>A0A9D2EK19_9FIRM</name>